<dbReference type="GO" id="GO:0016787">
    <property type="term" value="F:hydrolase activity"/>
    <property type="evidence" value="ECO:0007669"/>
    <property type="project" value="UniProtKB-KW"/>
</dbReference>
<dbReference type="PANTHER" id="PTHR46825:SF9">
    <property type="entry name" value="BETA-LACTAMASE-RELATED DOMAIN-CONTAINING PROTEIN"/>
    <property type="match status" value="1"/>
</dbReference>
<comment type="caution">
    <text evidence="2">The sequence shown here is derived from an EMBL/GenBank/DDBJ whole genome shotgun (WGS) entry which is preliminary data.</text>
</comment>
<dbReference type="EMBL" id="SRPE01000007">
    <property type="protein sequence ID" value="TGN26486.1"/>
    <property type="molecule type" value="Genomic_DNA"/>
</dbReference>
<dbReference type="PANTHER" id="PTHR46825">
    <property type="entry name" value="D-ALANYL-D-ALANINE-CARBOXYPEPTIDASE/ENDOPEPTIDASE AMPH"/>
    <property type="match status" value="1"/>
</dbReference>
<dbReference type="Pfam" id="PF00144">
    <property type="entry name" value="Beta-lactamase"/>
    <property type="match status" value="1"/>
</dbReference>
<name>A0A4Z1B617_9FLAO</name>
<protein>
    <submittedName>
        <fullName evidence="2">Class A beta-lactamase-related serine hydrolase</fullName>
    </submittedName>
</protein>
<dbReference type="Gene3D" id="3.40.710.10">
    <property type="entry name" value="DD-peptidase/beta-lactamase superfamily"/>
    <property type="match status" value="1"/>
</dbReference>
<feature type="domain" description="Beta-lactamase-related" evidence="1">
    <location>
        <begin position="12"/>
        <end position="284"/>
    </location>
</feature>
<evidence type="ECO:0000259" key="1">
    <source>
        <dbReference type="Pfam" id="PF00144"/>
    </source>
</evidence>
<sequence length="317" mass="36304">MKWSNENGMFNGNVLVAKNGNILYNSSFGYADASKTTKLTPDYKFNIGSITKEFSAVALQQLKEKGKLNLNDKISTFFPELPKWSNDVTINNLLQYTSGIPDVNWKKIKNNKDIFEDLKSIDTLDFTPGTKYDYNNNNFFLRLAIIEKITGLEYKDYVDKYIFKPYKMNSAEITPIQKDKKIAKGFNDKLIEDKPDILVGGAFITTVDLLKFLNQLHSNKIITQESVYQLGQHFQEDSQSALGEVKFRNKKIVEHIHDGRGGNYDAIIISDVEHKFDIILLSNNYQGKIFEISDAIVAILKNKNYTLPQKENIQNKE</sequence>
<dbReference type="InterPro" id="IPR050491">
    <property type="entry name" value="AmpC-like"/>
</dbReference>
<gene>
    <name evidence="2" type="ORF">E4J94_11635</name>
</gene>
<dbReference type="Proteomes" id="UP000297998">
    <property type="component" value="Unassembled WGS sequence"/>
</dbReference>
<proteinExistence type="predicted"/>
<reference evidence="2 3" key="1">
    <citation type="submission" date="2019-03" db="EMBL/GenBank/DDBJ databases">
        <title>Empedobacter tilapiae sp. nov., isolated from an intestine of Nile tilapia Oreochromis niloticus.</title>
        <authorList>
            <person name="Kim Y.-O."/>
            <person name="Yoon J.-H."/>
        </authorList>
    </citation>
    <scope>NUCLEOTIDE SEQUENCE [LARGE SCALE GENOMIC DNA]</scope>
    <source>
        <strain evidence="2 3">MRS2</strain>
    </source>
</reference>
<dbReference type="OrthoDB" id="9793489at2"/>
<dbReference type="SUPFAM" id="SSF56601">
    <property type="entry name" value="beta-lactamase/transpeptidase-like"/>
    <property type="match status" value="1"/>
</dbReference>
<keyword evidence="3" id="KW-1185">Reference proteome</keyword>
<dbReference type="AlphaFoldDB" id="A0A4Z1B617"/>
<dbReference type="InterPro" id="IPR012338">
    <property type="entry name" value="Beta-lactam/transpept-like"/>
</dbReference>
<dbReference type="InterPro" id="IPR001466">
    <property type="entry name" value="Beta-lactam-related"/>
</dbReference>
<accession>A0A4Z1B617</accession>
<evidence type="ECO:0000313" key="3">
    <source>
        <dbReference type="Proteomes" id="UP000297998"/>
    </source>
</evidence>
<keyword evidence="2" id="KW-0378">Hydrolase</keyword>
<evidence type="ECO:0000313" key="2">
    <source>
        <dbReference type="EMBL" id="TGN26486.1"/>
    </source>
</evidence>
<organism evidence="2 3">
    <name type="scientific">Empedobacter tilapiae</name>
    <dbReference type="NCBI Taxonomy" id="2491114"/>
    <lineage>
        <taxon>Bacteria</taxon>
        <taxon>Pseudomonadati</taxon>
        <taxon>Bacteroidota</taxon>
        <taxon>Flavobacteriia</taxon>
        <taxon>Flavobacteriales</taxon>
        <taxon>Weeksellaceae</taxon>
        <taxon>Empedobacter</taxon>
    </lineage>
</organism>